<dbReference type="Pfam" id="PF00069">
    <property type="entry name" value="Pkinase"/>
    <property type="match status" value="1"/>
</dbReference>
<sequence>MGAEEQLVEMKCEGRCILVGVQIDASGRELLDWALSKVAKRGDRVVAVHVCRDSDLCNTSTLSLIKVIDDYLAVYEGLCSLKQVVLVGRVSRGNSIRRVLVREAKLNTAKAVVVGSNKTCKFGGSASVAKYCAKKLPPTTTLIALQNGKVILERGAAKLPPGEGPKTNLRSILHPSVGMDPKVIIPSYRKRPQLQDRCREEMRKSDTSSVSVLEKKLPEPMPGWPLLRKSVSGNIENPKDKEARKMSVVQWVMNLPNRSLPAIQSPKDAENVFSHSIDLKEELAIVLGRNPSCCRWFTYDELQISTDCFSSDNLIGKGGNSRVYKGCLSNGQLVAIKVSKLLAESSKNFLLEVDIITSLKHDHVVPLIGICMEETSLISVYSYFSKGSLEENLHGQRAKHSLPWDWRYKIAIGAAEALSYLHNDCSKPVIHRDVKSSNILLSNEFEPQLSDFGLALWAPKTSSYLTHNDVVGTFGYLAPEYFMYGKVSDKIDVYAFGVVLLELLTGRKPINDENPKGQESLVMWAKPILERGEMNQLLDPKLEGMFNEDQVQRMVLASTLCINRTARRRPEMNQILRLLRGDQDVEAWMNAHLNNTGDDLDCQDEETYPTSSFGSHIGLALLDVDDDASVLKSKVDEVMLSPAITLSPDKTVLDAAALMLMKKIYRILIVNEKRQTIGEFSFTIILMKVQ</sequence>
<dbReference type="InterPro" id="IPR000719">
    <property type="entry name" value="Prot_kinase_dom"/>
</dbReference>
<dbReference type="PROSITE" id="PS50011">
    <property type="entry name" value="PROTEIN_KINASE_DOM"/>
    <property type="match status" value="1"/>
</dbReference>
<dbReference type="InterPro" id="IPR014729">
    <property type="entry name" value="Rossmann-like_a/b/a_fold"/>
</dbReference>
<evidence type="ECO:0000256" key="5">
    <source>
        <dbReference type="PROSITE-ProRule" id="PRU00703"/>
    </source>
</evidence>
<dbReference type="InterPro" id="IPR006016">
    <property type="entry name" value="UspA"/>
</dbReference>
<keyword evidence="1" id="KW-0808">Transferase</keyword>
<dbReference type="SUPFAM" id="SSF54631">
    <property type="entry name" value="CBS-domain pair"/>
    <property type="match status" value="1"/>
</dbReference>
<dbReference type="OrthoDB" id="654677at2759"/>
<keyword evidence="5" id="KW-0129">CBS domain</keyword>
<evidence type="ECO:0000256" key="2">
    <source>
        <dbReference type="ARBA" id="ARBA00022741"/>
    </source>
</evidence>
<keyword evidence="10" id="KW-1185">Reference proteome</keyword>
<keyword evidence="4 6" id="KW-0067">ATP-binding</keyword>
<evidence type="ECO:0008006" key="11">
    <source>
        <dbReference type="Google" id="ProtNLM"/>
    </source>
</evidence>
<gene>
    <name evidence="9" type="ORF">J5N97_022806</name>
</gene>
<dbReference type="Pfam" id="PF00582">
    <property type="entry name" value="Usp"/>
    <property type="match status" value="1"/>
</dbReference>
<dbReference type="FunFam" id="1.10.510.10:FF:000284">
    <property type="entry name" value="Putative receptor-like serine/threonine-protein kinase"/>
    <property type="match status" value="1"/>
</dbReference>
<evidence type="ECO:0000256" key="3">
    <source>
        <dbReference type="ARBA" id="ARBA00022777"/>
    </source>
</evidence>
<name>A0A9D5CBF6_9LILI</name>
<dbReference type="InterPro" id="IPR046342">
    <property type="entry name" value="CBS_dom_sf"/>
</dbReference>
<dbReference type="InterPro" id="IPR017441">
    <property type="entry name" value="Protein_kinase_ATP_BS"/>
</dbReference>
<dbReference type="GO" id="GO:0005524">
    <property type="term" value="F:ATP binding"/>
    <property type="evidence" value="ECO:0007669"/>
    <property type="project" value="UniProtKB-UniRule"/>
</dbReference>
<dbReference type="PROSITE" id="PS51371">
    <property type="entry name" value="CBS"/>
    <property type="match status" value="1"/>
</dbReference>
<dbReference type="SUPFAM" id="SSF56112">
    <property type="entry name" value="Protein kinase-like (PK-like)"/>
    <property type="match status" value="1"/>
</dbReference>
<evidence type="ECO:0000259" key="7">
    <source>
        <dbReference type="PROSITE" id="PS50011"/>
    </source>
</evidence>
<dbReference type="FunFam" id="3.30.200.20:FF:000268">
    <property type="entry name" value="probable receptor-like serine/threonine-protein kinase At5g57670"/>
    <property type="match status" value="1"/>
</dbReference>
<feature type="domain" description="CBS" evidence="8">
    <location>
        <begin position="639"/>
        <end position="690"/>
    </location>
</feature>
<keyword evidence="3" id="KW-0418">Kinase</keyword>
<dbReference type="SMART" id="SM00220">
    <property type="entry name" value="S_TKc"/>
    <property type="match status" value="1"/>
</dbReference>
<feature type="domain" description="Protein kinase" evidence="7">
    <location>
        <begin position="309"/>
        <end position="589"/>
    </location>
</feature>
<evidence type="ECO:0000256" key="6">
    <source>
        <dbReference type="PROSITE-ProRule" id="PRU10141"/>
    </source>
</evidence>
<proteinExistence type="predicted"/>
<dbReference type="Gene3D" id="1.10.510.10">
    <property type="entry name" value="Transferase(Phosphotransferase) domain 1"/>
    <property type="match status" value="1"/>
</dbReference>
<dbReference type="Gene3D" id="3.30.200.20">
    <property type="entry name" value="Phosphorylase Kinase, domain 1"/>
    <property type="match status" value="1"/>
</dbReference>
<dbReference type="InterPro" id="IPR011009">
    <property type="entry name" value="Kinase-like_dom_sf"/>
</dbReference>
<protein>
    <recommendedName>
        <fullName evidence="11">Protein kinase domain-containing protein</fullName>
    </recommendedName>
</protein>
<comment type="caution">
    <text evidence="9">The sequence shown here is derived from an EMBL/GenBank/DDBJ whole genome shotgun (WGS) entry which is preliminary data.</text>
</comment>
<dbReference type="AlphaFoldDB" id="A0A9D5CBF6"/>
<dbReference type="PROSITE" id="PS00107">
    <property type="entry name" value="PROTEIN_KINASE_ATP"/>
    <property type="match status" value="1"/>
</dbReference>
<dbReference type="InterPro" id="IPR000644">
    <property type="entry name" value="CBS_dom"/>
</dbReference>
<evidence type="ECO:0000256" key="4">
    <source>
        <dbReference type="ARBA" id="ARBA00022840"/>
    </source>
</evidence>
<dbReference type="Pfam" id="PF00571">
    <property type="entry name" value="CBS"/>
    <property type="match status" value="1"/>
</dbReference>
<dbReference type="PANTHER" id="PTHR47987:SF11">
    <property type="entry name" value="RECEPTOR-LIKE CYTOSOLIC SERINE_THREONINE-PROTEIN KINASE RBK1 ISOFORM X1"/>
    <property type="match status" value="1"/>
</dbReference>
<dbReference type="Proteomes" id="UP001085076">
    <property type="component" value="Miscellaneous, Linkage group lg06"/>
</dbReference>
<reference evidence="9" key="1">
    <citation type="submission" date="2021-03" db="EMBL/GenBank/DDBJ databases">
        <authorList>
            <person name="Li Z."/>
            <person name="Yang C."/>
        </authorList>
    </citation>
    <scope>NUCLEOTIDE SEQUENCE</scope>
    <source>
        <strain evidence="9">Dzin_1.0</strain>
        <tissue evidence="9">Leaf</tissue>
    </source>
</reference>
<dbReference type="InterPro" id="IPR008271">
    <property type="entry name" value="Ser/Thr_kinase_AS"/>
</dbReference>
<dbReference type="GO" id="GO:0004672">
    <property type="term" value="F:protein kinase activity"/>
    <property type="evidence" value="ECO:0007669"/>
    <property type="project" value="InterPro"/>
</dbReference>
<keyword evidence="2 6" id="KW-0547">Nucleotide-binding</keyword>
<feature type="binding site" evidence="6">
    <location>
        <position position="337"/>
    </location>
    <ligand>
        <name>ATP</name>
        <dbReference type="ChEBI" id="CHEBI:30616"/>
    </ligand>
</feature>
<accession>A0A9D5CBF6</accession>
<organism evidence="9 10">
    <name type="scientific">Dioscorea zingiberensis</name>
    <dbReference type="NCBI Taxonomy" id="325984"/>
    <lineage>
        <taxon>Eukaryota</taxon>
        <taxon>Viridiplantae</taxon>
        <taxon>Streptophyta</taxon>
        <taxon>Embryophyta</taxon>
        <taxon>Tracheophyta</taxon>
        <taxon>Spermatophyta</taxon>
        <taxon>Magnoliopsida</taxon>
        <taxon>Liliopsida</taxon>
        <taxon>Dioscoreales</taxon>
        <taxon>Dioscoreaceae</taxon>
        <taxon>Dioscorea</taxon>
    </lineage>
</organism>
<dbReference type="PROSITE" id="PS00108">
    <property type="entry name" value="PROTEIN_KINASE_ST"/>
    <property type="match status" value="1"/>
</dbReference>
<dbReference type="InterPro" id="IPR046958">
    <property type="entry name" value="RBK1/2/STUNTED"/>
</dbReference>
<dbReference type="Gene3D" id="3.10.580.10">
    <property type="entry name" value="CBS-domain"/>
    <property type="match status" value="1"/>
</dbReference>
<dbReference type="PANTHER" id="PTHR47987">
    <property type="entry name" value="OS08G0249100 PROTEIN"/>
    <property type="match status" value="1"/>
</dbReference>
<evidence type="ECO:0000313" key="9">
    <source>
        <dbReference type="EMBL" id="KAJ0969929.1"/>
    </source>
</evidence>
<evidence type="ECO:0000313" key="10">
    <source>
        <dbReference type="Proteomes" id="UP001085076"/>
    </source>
</evidence>
<dbReference type="SUPFAM" id="SSF52402">
    <property type="entry name" value="Adenine nucleotide alpha hydrolases-like"/>
    <property type="match status" value="1"/>
</dbReference>
<evidence type="ECO:0000256" key="1">
    <source>
        <dbReference type="ARBA" id="ARBA00022679"/>
    </source>
</evidence>
<reference evidence="9" key="2">
    <citation type="journal article" date="2022" name="Hortic Res">
        <title>The genome of Dioscorea zingiberensis sheds light on the biosynthesis, origin and evolution of the medicinally important diosgenin saponins.</title>
        <authorList>
            <person name="Li Y."/>
            <person name="Tan C."/>
            <person name="Li Z."/>
            <person name="Guo J."/>
            <person name="Li S."/>
            <person name="Chen X."/>
            <person name="Wang C."/>
            <person name="Dai X."/>
            <person name="Yang H."/>
            <person name="Song W."/>
            <person name="Hou L."/>
            <person name="Xu J."/>
            <person name="Tong Z."/>
            <person name="Xu A."/>
            <person name="Yuan X."/>
            <person name="Wang W."/>
            <person name="Yang Q."/>
            <person name="Chen L."/>
            <person name="Sun Z."/>
            <person name="Wang K."/>
            <person name="Pan B."/>
            <person name="Chen J."/>
            <person name="Bao Y."/>
            <person name="Liu F."/>
            <person name="Qi X."/>
            <person name="Gang D.R."/>
            <person name="Wen J."/>
            <person name="Li J."/>
        </authorList>
    </citation>
    <scope>NUCLEOTIDE SEQUENCE</scope>
    <source>
        <strain evidence="9">Dzin_1.0</strain>
    </source>
</reference>
<evidence type="ECO:0000259" key="8">
    <source>
        <dbReference type="PROSITE" id="PS51371"/>
    </source>
</evidence>
<dbReference type="Gene3D" id="3.40.50.620">
    <property type="entry name" value="HUPs"/>
    <property type="match status" value="1"/>
</dbReference>
<dbReference type="EMBL" id="JAGGNH010000006">
    <property type="protein sequence ID" value="KAJ0969929.1"/>
    <property type="molecule type" value="Genomic_DNA"/>
</dbReference>